<dbReference type="Pfam" id="PF00884">
    <property type="entry name" value="Sulfatase"/>
    <property type="match status" value="1"/>
</dbReference>
<dbReference type="RefSeq" id="WP_101262279.1">
    <property type="nucleotide sequence ID" value="NZ_MVDD01000012.1"/>
</dbReference>
<evidence type="ECO:0000313" key="4">
    <source>
        <dbReference type="EMBL" id="PKQ61741.1"/>
    </source>
</evidence>
<gene>
    <name evidence="4" type="ORF">BZG02_15070</name>
</gene>
<comment type="similarity">
    <text evidence="1">Belongs to the sulfatase family.</text>
</comment>
<dbReference type="FunFam" id="3.40.720.10:FF:000070">
    <property type="entry name" value="Arylsulfatase A"/>
    <property type="match status" value="1"/>
</dbReference>
<feature type="domain" description="Sulfatase N-terminal" evidence="3">
    <location>
        <begin position="30"/>
        <end position="340"/>
    </location>
</feature>
<dbReference type="Proteomes" id="UP000233535">
    <property type="component" value="Unassembled WGS sequence"/>
</dbReference>
<accession>A0A2N3HUN7</accession>
<organism evidence="4 5">
    <name type="scientific">Labilibaculum filiforme</name>
    <dbReference type="NCBI Taxonomy" id="1940526"/>
    <lineage>
        <taxon>Bacteria</taxon>
        <taxon>Pseudomonadati</taxon>
        <taxon>Bacteroidota</taxon>
        <taxon>Bacteroidia</taxon>
        <taxon>Marinilabiliales</taxon>
        <taxon>Marinifilaceae</taxon>
        <taxon>Labilibaculum</taxon>
    </lineage>
</organism>
<name>A0A2N3HUN7_9BACT</name>
<dbReference type="PANTHER" id="PTHR42693:SF53">
    <property type="entry name" value="ENDO-4-O-SULFATASE"/>
    <property type="match status" value="1"/>
</dbReference>
<protein>
    <submittedName>
        <fullName evidence="4">N-acetylgalactosamine-4-sulfatase</fullName>
    </submittedName>
</protein>
<evidence type="ECO:0000259" key="3">
    <source>
        <dbReference type="Pfam" id="PF00884"/>
    </source>
</evidence>
<reference evidence="4 5" key="1">
    <citation type="journal article" date="2017" name="Front. Microbiol.">
        <title>Labilibaculum manganireducens gen. nov., sp. nov. and Labilibaculum filiforme sp. nov., Novel Bacteroidetes Isolated from Subsurface Sediments of the Baltic Sea.</title>
        <authorList>
            <person name="Vandieken V."/>
            <person name="Marshall I.P."/>
            <person name="Niemann H."/>
            <person name="Engelen B."/>
            <person name="Cypionka H."/>
        </authorList>
    </citation>
    <scope>NUCLEOTIDE SEQUENCE [LARGE SCALE GENOMIC DNA]</scope>
    <source>
        <strain evidence="4 5">59.16B</strain>
    </source>
</reference>
<dbReference type="Gene3D" id="3.30.1120.10">
    <property type="match status" value="1"/>
</dbReference>
<proteinExistence type="inferred from homology"/>
<sequence>MLRRLLVGILVLLQFVTIGIVLESKAQTPPNVILILTDDQGIGDLACHGNPWLKTPNIDAFHDQSVRLTDFHVSPYCAPTRGAIMTGKYPINNGAWATYKGRDALPENTSGMADVFKQNGYTTGIFGKWHLGDNYPVRPTDCGFDVAIQHKAGGVGELSDYWGNTYFNDVYYVNNEPKQFEGYCTDVWFREAIKFIDNNKENPFFVYLPTNAPHSPWLVDDKYSDRYKDLEGEEIVSANFYGMIANIDENIGKLDKYLKEKGLLDNTILIFMTDNGSSGGISRDGKIGYNKGFRGMKGAKTEGGHRVPFFIRWPDGKIEGGKDISDLTAHVDLLPTLASLCHLNLPEKLNLDGVDFSALLVNNESKLEERSLFVHNRQDWRPPMDENQTCIMSDKWRLVNGKELYNIEKDKYQQNNIAKEHPELVQNLLNDNARFVRIAKTKLAYQELPVHVIGNKTQEEITLTIQHAIGEDAGIWKCEQVAEGMKNTNNTHSLRVDCTGLYEISCCRWPKECPGSIWGIPAKNPKHLFTYSTIKPEKVRISIANQILEKEVVGNEEAVTFTVRLEKGKTLLVNDFIEGNEKYGVYYTYIRKVESFSSAENDLFEK</sequence>
<dbReference type="PANTHER" id="PTHR42693">
    <property type="entry name" value="ARYLSULFATASE FAMILY MEMBER"/>
    <property type="match status" value="1"/>
</dbReference>
<dbReference type="InterPro" id="IPR017850">
    <property type="entry name" value="Alkaline_phosphatase_core_sf"/>
</dbReference>
<evidence type="ECO:0000256" key="1">
    <source>
        <dbReference type="ARBA" id="ARBA00008779"/>
    </source>
</evidence>
<comment type="caution">
    <text evidence="4">The sequence shown here is derived from an EMBL/GenBank/DDBJ whole genome shotgun (WGS) entry which is preliminary data.</text>
</comment>
<dbReference type="InterPro" id="IPR000917">
    <property type="entry name" value="Sulfatase_N"/>
</dbReference>
<keyword evidence="5" id="KW-1185">Reference proteome</keyword>
<keyword evidence="2" id="KW-0378">Hydrolase</keyword>
<dbReference type="EMBL" id="MVDD01000012">
    <property type="protein sequence ID" value="PKQ61741.1"/>
    <property type="molecule type" value="Genomic_DNA"/>
</dbReference>
<dbReference type="SUPFAM" id="SSF53649">
    <property type="entry name" value="Alkaline phosphatase-like"/>
    <property type="match status" value="1"/>
</dbReference>
<evidence type="ECO:0000313" key="5">
    <source>
        <dbReference type="Proteomes" id="UP000233535"/>
    </source>
</evidence>
<dbReference type="Gene3D" id="3.40.720.10">
    <property type="entry name" value="Alkaline Phosphatase, subunit A"/>
    <property type="match status" value="1"/>
</dbReference>
<dbReference type="AlphaFoldDB" id="A0A2N3HUN7"/>
<dbReference type="CDD" id="cd16146">
    <property type="entry name" value="ARS_like"/>
    <property type="match status" value="1"/>
</dbReference>
<dbReference type="GO" id="GO:0004065">
    <property type="term" value="F:arylsulfatase activity"/>
    <property type="evidence" value="ECO:0007669"/>
    <property type="project" value="TreeGrafter"/>
</dbReference>
<dbReference type="OrthoDB" id="756520at2"/>
<dbReference type="InterPro" id="IPR050738">
    <property type="entry name" value="Sulfatase"/>
</dbReference>
<evidence type="ECO:0000256" key="2">
    <source>
        <dbReference type="ARBA" id="ARBA00022801"/>
    </source>
</evidence>